<dbReference type="PANTHER" id="PTHR43080">
    <property type="entry name" value="CBS DOMAIN-CONTAINING PROTEIN CBSX3, MITOCHONDRIAL"/>
    <property type="match status" value="1"/>
</dbReference>
<dbReference type="SUPFAM" id="SSF54631">
    <property type="entry name" value="CBS-domain pair"/>
    <property type="match status" value="1"/>
</dbReference>
<evidence type="ECO:0000313" key="4">
    <source>
        <dbReference type="EMBL" id="BCO25453.1"/>
    </source>
</evidence>
<gene>
    <name evidence="4" type="ORF">MIZ03_0313</name>
</gene>
<protein>
    <recommendedName>
        <fullName evidence="3">CBS domain-containing protein</fullName>
    </recommendedName>
</protein>
<name>A0ABM7MGW4_9BURK</name>
<evidence type="ECO:0000313" key="5">
    <source>
        <dbReference type="Proteomes" id="UP000824366"/>
    </source>
</evidence>
<dbReference type="InterPro" id="IPR046342">
    <property type="entry name" value="CBS_dom_sf"/>
</dbReference>
<evidence type="ECO:0000256" key="2">
    <source>
        <dbReference type="PROSITE-ProRule" id="PRU00703"/>
    </source>
</evidence>
<sequence length="143" mass="15732">MFDLPVKSVMDRNKFITVAPEQTISQAAQLMAGKHVGVAWVIEHGQLAGVLTERDIVFRVLGQGLDPQSTPVRTAMTTQPMSVGPNDSFGHALVKMQEHGVRHAPVVENGHTLGLVSARNAMDPELDEFVSEARRREHYQTAH</sequence>
<keyword evidence="1 2" id="KW-0129">CBS domain</keyword>
<feature type="domain" description="CBS" evidence="3">
    <location>
        <begin position="76"/>
        <end position="132"/>
    </location>
</feature>
<dbReference type="InterPro" id="IPR051257">
    <property type="entry name" value="Diverse_CBS-Domain"/>
</dbReference>
<dbReference type="InterPro" id="IPR000644">
    <property type="entry name" value="CBS_dom"/>
</dbReference>
<dbReference type="Gene3D" id="3.10.580.10">
    <property type="entry name" value="CBS-domain"/>
    <property type="match status" value="1"/>
</dbReference>
<dbReference type="PROSITE" id="PS51371">
    <property type="entry name" value="CBS"/>
    <property type="match status" value="2"/>
</dbReference>
<organism evidence="4 5">
    <name type="scientific">Rhodoferax lithotrophicus</name>
    <dbReference type="NCBI Taxonomy" id="2798804"/>
    <lineage>
        <taxon>Bacteria</taxon>
        <taxon>Pseudomonadati</taxon>
        <taxon>Pseudomonadota</taxon>
        <taxon>Betaproteobacteria</taxon>
        <taxon>Burkholderiales</taxon>
        <taxon>Comamonadaceae</taxon>
        <taxon>Rhodoferax</taxon>
    </lineage>
</organism>
<dbReference type="RefSeq" id="WP_223907125.1">
    <property type="nucleotide sequence ID" value="NZ_AP024238.1"/>
</dbReference>
<dbReference type="EMBL" id="AP024238">
    <property type="protein sequence ID" value="BCO25453.1"/>
    <property type="molecule type" value="Genomic_DNA"/>
</dbReference>
<accession>A0ABM7MGW4</accession>
<dbReference type="Proteomes" id="UP000824366">
    <property type="component" value="Chromosome"/>
</dbReference>
<dbReference type="SMART" id="SM00116">
    <property type="entry name" value="CBS"/>
    <property type="match status" value="2"/>
</dbReference>
<feature type="domain" description="CBS" evidence="3">
    <location>
        <begin position="10"/>
        <end position="67"/>
    </location>
</feature>
<evidence type="ECO:0000259" key="3">
    <source>
        <dbReference type="PROSITE" id="PS51371"/>
    </source>
</evidence>
<proteinExistence type="predicted"/>
<reference evidence="4 5" key="1">
    <citation type="journal article" date="2021" name="Microbiol. Spectr.">
        <title>A Single Bacterium Capable of Oxidation and Reduction of Iron at Circumneutral pH.</title>
        <authorList>
            <person name="Kato S."/>
            <person name="Ohkuma M."/>
        </authorList>
    </citation>
    <scope>NUCLEOTIDE SEQUENCE [LARGE SCALE GENOMIC DNA]</scope>
    <source>
        <strain evidence="4 5">MIZ03</strain>
    </source>
</reference>
<dbReference type="Pfam" id="PF00571">
    <property type="entry name" value="CBS"/>
    <property type="match status" value="2"/>
</dbReference>
<keyword evidence="5" id="KW-1185">Reference proteome</keyword>
<evidence type="ECO:0000256" key="1">
    <source>
        <dbReference type="ARBA" id="ARBA00023122"/>
    </source>
</evidence>
<dbReference type="PANTHER" id="PTHR43080:SF2">
    <property type="entry name" value="CBS DOMAIN-CONTAINING PROTEIN"/>
    <property type="match status" value="1"/>
</dbReference>